<dbReference type="EMBL" id="JABFDN010000029">
    <property type="protein sequence ID" value="NPU69985.1"/>
    <property type="molecule type" value="Genomic_DNA"/>
</dbReference>
<accession>A0ABX2CQL2</accession>
<sequence length="176" mass="20164">MLLSFSVPAMRPYIEAGLRQRRGEYIGAARVKRQTIRARKARAEKLLAHDPMGHSIPYDLQLWWKSRTPERELLGEVRAGVPCGEHWLGVRVYALEILQTFIEPMHGARVPRIRINGPRGWRTGDSTVWWSPGDTPDLAAAFAREAYADGFDSPEAFRDYFVPNMGDRFDAILIKW</sequence>
<reference evidence="1" key="1">
    <citation type="submission" date="2020-05" db="EMBL/GenBank/DDBJ databases">
        <title>Nod-independent and nitrogen-fixing Bradyrhizobium aeschynomene sp. nov. isolated from nodules of Aeschynomene indica.</title>
        <authorList>
            <person name="Zhang Z."/>
        </authorList>
    </citation>
    <scope>NUCLEOTIDE SEQUENCE</scope>
    <source>
        <strain evidence="1">83012</strain>
    </source>
</reference>
<name>A0ABX2CQL2_9BRAD</name>
<dbReference type="RefSeq" id="WP_172115523.1">
    <property type="nucleotide sequence ID" value="NZ_JABFDN010000029.1"/>
</dbReference>
<organism evidence="1 2">
    <name type="scientific">Bradyrhizobium aeschynomenes</name>
    <dbReference type="NCBI Taxonomy" id="2734909"/>
    <lineage>
        <taxon>Bacteria</taxon>
        <taxon>Pseudomonadati</taxon>
        <taxon>Pseudomonadota</taxon>
        <taxon>Alphaproteobacteria</taxon>
        <taxon>Hyphomicrobiales</taxon>
        <taxon>Nitrobacteraceae</taxon>
        <taxon>Bradyrhizobium</taxon>
    </lineage>
</organism>
<evidence type="ECO:0000313" key="1">
    <source>
        <dbReference type="EMBL" id="NPU69985.1"/>
    </source>
</evidence>
<gene>
    <name evidence="1" type="ORF">HL667_33690</name>
</gene>
<proteinExistence type="predicted"/>
<comment type="caution">
    <text evidence="1">The sequence shown here is derived from an EMBL/GenBank/DDBJ whole genome shotgun (WGS) entry which is preliminary data.</text>
</comment>
<protein>
    <submittedName>
        <fullName evidence="1">Uncharacterized protein</fullName>
    </submittedName>
</protein>
<dbReference type="Proteomes" id="UP000886476">
    <property type="component" value="Unassembled WGS sequence"/>
</dbReference>
<evidence type="ECO:0000313" key="2">
    <source>
        <dbReference type="Proteomes" id="UP000886476"/>
    </source>
</evidence>
<keyword evidence="2" id="KW-1185">Reference proteome</keyword>